<accession>A0A914RTZ7</accession>
<evidence type="ECO:0000313" key="3">
    <source>
        <dbReference type="WBParaSite" id="PEQ_0000831801-mRNA-1"/>
    </source>
</evidence>
<evidence type="ECO:0000313" key="2">
    <source>
        <dbReference type="Proteomes" id="UP000887564"/>
    </source>
</evidence>
<protein>
    <submittedName>
        <fullName evidence="3">Uncharacterized protein</fullName>
    </submittedName>
</protein>
<organism evidence="2 3">
    <name type="scientific">Parascaris equorum</name>
    <name type="common">Equine roundworm</name>
    <dbReference type="NCBI Taxonomy" id="6256"/>
    <lineage>
        <taxon>Eukaryota</taxon>
        <taxon>Metazoa</taxon>
        <taxon>Ecdysozoa</taxon>
        <taxon>Nematoda</taxon>
        <taxon>Chromadorea</taxon>
        <taxon>Rhabditida</taxon>
        <taxon>Spirurina</taxon>
        <taxon>Ascaridomorpha</taxon>
        <taxon>Ascaridoidea</taxon>
        <taxon>Ascarididae</taxon>
        <taxon>Parascaris</taxon>
    </lineage>
</organism>
<sequence length="87" mass="9464">MPQTFSGFLAGGRTSNGFDLESFTKNAAIETNKHSQHLGNQRSAFGLVETPNEQLFERGMQRARPVGGVTISQRPLTDADKIGTNLN</sequence>
<reference evidence="3" key="1">
    <citation type="submission" date="2022-11" db="UniProtKB">
        <authorList>
            <consortium name="WormBaseParasite"/>
        </authorList>
    </citation>
    <scope>IDENTIFICATION</scope>
</reference>
<proteinExistence type="predicted"/>
<dbReference type="WBParaSite" id="PEQ_0000831801-mRNA-1">
    <property type="protein sequence ID" value="PEQ_0000831801-mRNA-1"/>
    <property type="gene ID" value="PEQ_0000831801"/>
</dbReference>
<evidence type="ECO:0000256" key="1">
    <source>
        <dbReference type="SAM" id="MobiDB-lite"/>
    </source>
</evidence>
<dbReference type="Proteomes" id="UP000887564">
    <property type="component" value="Unplaced"/>
</dbReference>
<name>A0A914RTZ7_PAREQ</name>
<feature type="region of interest" description="Disordered" evidence="1">
    <location>
        <begin position="66"/>
        <end position="87"/>
    </location>
</feature>
<dbReference type="AlphaFoldDB" id="A0A914RTZ7"/>
<keyword evidence="2" id="KW-1185">Reference proteome</keyword>